<feature type="transmembrane region" description="Helical" evidence="1">
    <location>
        <begin position="176"/>
        <end position="197"/>
    </location>
</feature>
<dbReference type="RefSeq" id="WP_179822986.1">
    <property type="nucleotide sequence ID" value="NZ_JACCFS010000001.1"/>
</dbReference>
<keyword evidence="1" id="KW-0472">Membrane</keyword>
<feature type="transmembrane region" description="Helical" evidence="1">
    <location>
        <begin position="62"/>
        <end position="83"/>
    </location>
</feature>
<feature type="transmembrane region" description="Helical" evidence="1">
    <location>
        <begin position="95"/>
        <end position="115"/>
    </location>
</feature>
<evidence type="ECO:0000313" key="3">
    <source>
        <dbReference type="Proteomes" id="UP000572051"/>
    </source>
</evidence>
<comment type="caution">
    <text evidence="2">The sequence shown here is derived from an EMBL/GenBank/DDBJ whole genome shotgun (WGS) entry which is preliminary data.</text>
</comment>
<keyword evidence="3" id="KW-1185">Reference proteome</keyword>
<evidence type="ECO:0000256" key="1">
    <source>
        <dbReference type="SAM" id="Phobius"/>
    </source>
</evidence>
<dbReference type="AlphaFoldDB" id="A0A7Z0ENC4"/>
<evidence type="ECO:0000313" key="2">
    <source>
        <dbReference type="EMBL" id="NYJ34375.1"/>
    </source>
</evidence>
<keyword evidence="1" id="KW-1133">Transmembrane helix</keyword>
<accession>A0A7Z0ENC4</accession>
<reference evidence="2 3" key="1">
    <citation type="submission" date="2020-07" db="EMBL/GenBank/DDBJ databases">
        <title>Sequencing the genomes of 1000 actinobacteria strains.</title>
        <authorList>
            <person name="Klenk H.-P."/>
        </authorList>
    </citation>
    <scope>NUCLEOTIDE SEQUENCE [LARGE SCALE GENOMIC DNA]</scope>
    <source>
        <strain evidence="2 3">DSM 44442</strain>
    </source>
</reference>
<name>A0A7Z0ENC4_9ACTN</name>
<feature type="transmembrane region" description="Helical" evidence="1">
    <location>
        <begin position="22"/>
        <end position="42"/>
    </location>
</feature>
<sequence length="235" mass="24006">MSAPTRTAPTARAVDVRTVRRVGAAVLLPLGPLSVAVIRGILPYQNADDTAAMLADTAANQARMDAVLWLSVLAMLTLIPSALAAGRAAQRRAPVLALIGLCLLVPGYATLFFAIDDSYARSLAAEGIGTGTAVRVLEAHASLAPVGAAAAVFVLGHVLGLIVLGAALWRARAVPAWAGAAIIASQPLHIVFAVVVPHPLFDALAWGLAVIGMAAAAVGVLRTSNDDWDLAPASH</sequence>
<organism evidence="2 3">
    <name type="scientific">Nocardiopsis aegyptia</name>
    <dbReference type="NCBI Taxonomy" id="220378"/>
    <lineage>
        <taxon>Bacteria</taxon>
        <taxon>Bacillati</taxon>
        <taxon>Actinomycetota</taxon>
        <taxon>Actinomycetes</taxon>
        <taxon>Streptosporangiales</taxon>
        <taxon>Nocardiopsidaceae</taxon>
        <taxon>Nocardiopsis</taxon>
    </lineage>
</organism>
<evidence type="ECO:0008006" key="4">
    <source>
        <dbReference type="Google" id="ProtNLM"/>
    </source>
</evidence>
<dbReference type="Proteomes" id="UP000572051">
    <property type="component" value="Unassembled WGS sequence"/>
</dbReference>
<dbReference type="EMBL" id="JACCFS010000001">
    <property type="protein sequence ID" value="NYJ34375.1"/>
    <property type="molecule type" value="Genomic_DNA"/>
</dbReference>
<keyword evidence="1" id="KW-0812">Transmembrane</keyword>
<proteinExistence type="predicted"/>
<protein>
    <recommendedName>
        <fullName evidence="4">DUF4386 family protein</fullName>
    </recommendedName>
</protein>
<feature type="transmembrane region" description="Helical" evidence="1">
    <location>
        <begin position="146"/>
        <end position="169"/>
    </location>
</feature>
<gene>
    <name evidence="2" type="ORF">HNR10_002256</name>
</gene>
<feature type="transmembrane region" description="Helical" evidence="1">
    <location>
        <begin position="203"/>
        <end position="221"/>
    </location>
</feature>